<feature type="transmembrane region" description="Helical" evidence="11">
    <location>
        <begin position="6"/>
        <end position="22"/>
    </location>
</feature>
<feature type="transmembrane region" description="Helical" evidence="11">
    <location>
        <begin position="288"/>
        <end position="311"/>
    </location>
</feature>
<protein>
    <submittedName>
        <fullName evidence="13">Potassium transporter</fullName>
    </submittedName>
</protein>
<dbReference type="GO" id="GO:1902600">
    <property type="term" value="P:proton transmembrane transport"/>
    <property type="evidence" value="ECO:0007669"/>
    <property type="project" value="InterPro"/>
</dbReference>
<dbReference type="PANTHER" id="PTHR46157:SF4">
    <property type="entry name" value="K(+) EFFLUX ANTIPORTER 3, CHLOROPLASTIC"/>
    <property type="match status" value="1"/>
</dbReference>
<keyword evidence="5" id="KW-0633">Potassium transport</keyword>
<name>A0A2S0VW03_9ALTE</name>
<dbReference type="InterPro" id="IPR003148">
    <property type="entry name" value="RCK_N"/>
</dbReference>
<proteinExistence type="inferred from homology"/>
<evidence type="ECO:0000256" key="8">
    <source>
        <dbReference type="ARBA" id="ARBA00022989"/>
    </source>
</evidence>
<dbReference type="Pfam" id="PF02254">
    <property type="entry name" value="TrkA_N"/>
    <property type="match status" value="1"/>
</dbReference>
<feature type="transmembrane region" description="Helical" evidence="11">
    <location>
        <begin position="177"/>
        <end position="197"/>
    </location>
</feature>
<feature type="domain" description="RCK N-terminal" evidence="12">
    <location>
        <begin position="393"/>
        <end position="510"/>
    </location>
</feature>
<dbReference type="FunFam" id="3.40.50.720:FF:000036">
    <property type="entry name" value="Glutathione-regulated potassium-efflux system protein KefB"/>
    <property type="match status" value="1"/>
</dbReference>
<feature type="transmembrane region" description="Helical" evidence="11">
    <location>
        <begin position="151"/>
        <end position="171"/>
    </location>
</feature>
<dbReference type="OrthoDB" id="9781411at2"/>
<dbReference type="Gene3D" id="1.20.1530.20">
    <property type="match status" value="1"/>
</dbReference>
<gene>
    <name evidence="13" type="ORF">C2869_19150</name>
</gene>
<evidence type="ECO:0000256" key="2">
    <source>
        <dbReference type="ARBA" id="ARBA00005551"/>
    </source>
</evidence>
<feature type="transmembrane region" description="Helical" evidence="11">
    <location>
        <begin position="111"/>
        <end position="130"/>
    </location>
</feature>
<organism evidence="13 14">
    <name type="scientific">Saccharobesus litoralis</name>
    <dbReference type="NCBI Taxonomy" id="2172099"/>
    <lineage>
        <taxon>Bacteria</taxon>
        <taxon>Pseudomonadati</taxon>
        <taxon>Pseudomonadota</taxon>
        <taxon>Gammaproteobacteria</taxon>
        <taxon>Alteromonadales</taxon>
        <taxon>Alteromonadaceae</taxon>
        <taxon>Saccharobesus</taxon>
    </lineage>
</organism>
<dbReference type="GO" id="GO:0005886">
    <property type="term" value="C:plasma membrane"/>
    <property type="evidence" value="ECO:0007669"/>
    <property type="project" value="TreeGrafter"/>
</dbReference>
<dbReference type="KEGG" id="cate:C2869_19150"/>
<evidence type="ECO:0000313" key="13">
    <source>
        <dbReference type="EMBL" id="AWB68391.1"/>
    </source>
</evidence>
<dbReference type="NCBIfam" id="TIGR00932">
    <property type="entry name" value="2a37"/>
    <property type="match status" value="1"/>
</dbReference>
<feature type="transmembrane region" description="Helical" evidence="11">
    <location>
        <begin position="323"/>
        <end position="346"/>
    </location>
</feature>
<feature type="transmembrane region" description="Helical" evidence="11">
    <location>
        <begin position="352"/>
        <end position="374"/>
    </location>
</feature>
<keyword evidence="14" id="KW-1185">Reference proteome</keyword>
<keyword evidence="8 11" id="KW-1133">Transmembrane helix</keyword>
<evidence type="ECO:0000256" key="11">
    <source>
        <dbReference type="SAM" id="Phobius"/>
    </source>
</evidence>
<keyword evidence="7" id="KW-0630">Potassium</keyword>
<dbReference type="Pfam" id="PF00999">
    <property type="entry name" value="Na_H_Exchanger"/>
    <property type="match status" value="1"/>
</dbReference>
<accession>A0A2S0VW03</accession>
<dbReference type="Gene3D" id="3.40.50.720">
    <property type="entry name" value="NAD(P)-binding Rossmann-like Domain"/>
    <property type="match status" value="1"/>
</dbReference>
<dbReference type="InterPro" id="IPR006153">
    <property type="entry name" value="Cation/H_exchanger_TM"/>
</dbReference>
<evidence type="ECO:0000256" key="7">
    <source>
        <dbReference type="ARBA" id="ARBA00022958"/>
    </source>
</evidence>
<evidence type="ECO:0000256" key="9">
    <source>
        <dbReference type="ARBA" id="ARBA00023065"/>
    </source>
</evidence>
<feature type="transmembrane region" description="Helical" evidence="11">
    <location>
        <begin position="235"/>
        <end position="252"/>
    </location>
</feature>
<keyword evidence="9" id="KW-0406">Ion transport</keyword>
<keyword evidence="10 11" id="KW-0472">Membrane</keyword>
<dbReference type="InterPro" id="IPR038770">
    <property type="entry name" value="Na+/solute_symporter_sf"/>
</dbReference>
<reference evidence="13 14" key="1">
    <citation type="submission" date="2018-01" db="EMBL/GenBank/DDBJ databases">
        <title>Genome sequence of a Cantenovulum-like bacteria.</title>
        <authorList>
            <person name="Tan W.R."/>
            <person name="Lau N.-S."/>
            <person name="Go F."/>
            <person name="Amirul A.-A.A."/>
        </authorList>
    </citation>
    <scope>NUCLEOTIDE SEQUENCE [LARGE SCALE GENOMIC DNA]</scope>
    <source>
        <strain evidence="13 14">CCB-QB4</strain>
    </source>
</reference>
<feature type="transmembrane region" description="Helical" evidence="11">
    <location>
        <begin position="264"/>
        <end position="282"/>
    </location>
</feature>
<dbReference type="GO" id="GO:0008324">
    <property type="term" value="F:monoatomic cation transmembrane transporter activity"/>
    <property type="evidence" value="ECO:0007669"/>
    <property type="project" value="InterPro"/>
</dbReference>
<keyword evidence="6 11" id="KW-0812">Transmembrane</keyword>
<feature type="transmembrane region" description="Helical" evidence="11">
    <location>
        <begin position="84"/>
        <end position="105"/>
    </location>
</feature>
<feature type="transmembrane region" description="Helical" evidence="11">
    <location>
        <begin position="29"/>
        <end position="47"/>
    </location>
</feature>
<dbReference type="SUPFAM" id="SSF51735">
    <property type="entry name" value="NAD(P)-binding Rossmann-fold domains"/>
    <property type="match status" value="1"/>
</dbReference>
<dbReference type="PANTHER" id="PTHR46157">
    <property type="entry name" value="K(+) EFFLUX ANTIPORTER 3, CHLOROPLASTIC"/>
    <property type="match status" value="1"/>
</dbReference>
<sequence length="582" mass="62860">MDGLSSALIFLAAAVITVPLFNKLKLGSILGYLVAGVVIGPSMLELIDDPEDILHFAEFGVIFLLFIIGLELNPEKLWRMRDKIMFSGGGQLFITAILITGIVVAGFGFSFSTAAVIGLALALSSTAFAIQLMTEQQVLRTPPGQHGFSMLLMQDLAVIPILLFVGTLSVTGGKDPVAWWQSLLAIIAVIAAGHYVVNPLLRIIARSGSTEVMTAAALLIVMATAVAMYAVGLSMGLGAFVAGILLANSSFRHQLETEVKPFKGLLLGLFFIAIGMNMNLQLLGEKPLAMIGGAIALVALKGLVIFAVLRLSKQSRTDSVRLGIMLSQGGEFAFVVMAQATAGGILDKEVAAMVNLIVGISMALTSPLIILHSLGFNSKNVRPIYDSEPHETEPQIMIAGFGRFAQITARILAAKNIPFIALDKDVEHIEFLKRFGNKAFYGDATRLDLLKSAGIAHVKVLFIAVNDDQAIKIAETVRKHYPHIKIVTRVQNRFVVAKYNELGVTSCVREMFASGLQAAEQVLLAHGYTDTKAKESVRLFKQHDESLLQEAIDNNYDLQTIIDRAGQGKQALESIFRDDKTL</sequence>
<evidence type="ECO:0000256" key="6">
    <source>
        <dbReference type="ARBA" id="ARBA00022692"/>
    </source>
</evidence>
<evidence type="ECO:0000313" key="14">
    <source>
        <dbReference type="Proteomes" id="UP000244441"/>
    </source>
</evidence>
<dbReference type="GO" id="GO:0012505">
    <property type="term" value="C:endomembrane system"/>
    <property type="evidence" value="ECO:0007669"/>
    <property type="project" value="UniProtKB-SubCell"/>
</dbReference>
<dbReference type="GO" id="GO:0006813">
    <property type="term" value="P:potassium ion transport"/>
    <property type="evidence" value="ECO:0007669"/>
    <property type="project" value="UniProtKB-KW"/>
</dbReference>
<dbReference type="GO" id="GO:0015297">
    <property type="term" value="F:antiporter activity"/>
    <property type="evidence" value="ECO:0007669"/>
    <property type="project" value="UniProtKB-KW"/>
</dbReference>
<dbReference type="PROSITE" id="PS51201">
    <property type="entry name" value="RCK_N"/>
    <property type="match status" value="1"/>
</dbReference>
<keyword evidence="3" id="KW-0813">Transport</keyword>
<keyword evidence="4" id="KW-0050">Antiport</keyword>
<dbReference type="RefSeq" id="WP_108604451.1">
    <property type="nucleotide sequence ID" value="NZ_CP026604.1"/>
</dbReference>
<evidence type="ECO:0000256" key="3">
    <source>
        <dbReference type="ARBA" id="ARBA00022448"/>
    </source>
</evidence>
<dbReference type="Proteomes" id="UP000244441">
    <property type="component" value="Chromosome"/>
</dbReference>
<evidence type="ECO:0000256" key="10">
    <source>
        <dbReference type="ARBA" id="ARBA00023136"/>
    </source>
</evidence>
<dbReference type="InterPro" id="IPR004771">
    <property type="entry name" value="K/H_exchanger"/>
</dbReference>
<comment type="similarity">
    <text evidence="2">Belongs to the monovalent cation:proton antiporter 2 (CPA2) transporter (TC 2.A.37) family.</text>
</comment>
<evidence type="ECO:0000256" key="5">
    <source>
        <dbReference type="ARBA" id="ARBA00022538"/>
    </source>
</evidence>
<feature type="transmembrane region" description="Helical" evidence="11">
    <location>
        <begin position="53"/>
        <end position="72"/>
    </location>
</feature>
<comment type="subcellular location">
    <subcellularLocation>
        <location evidence="1">Endomembrane system</location>
        <topology evidence="1">Multi-pass membrane protein</topology>
    </subcellularLocation>
</comment>
<evidence type="ECO:0000256" key="4">
    <source>
        <dbReference type="ARBA" id="ARBA00022449"/>
    </source>
</evidence>
<dbReference type="EMBL" id="CP026604">
    <property type="protein sequence ID" value="AWB68391.1"/>
    <property type="molecule type" value="Genomic_DNA"/>
</dbReference>
<evidence type="ECO:0000259" key="12">
    <source>
        <dbReference type="PROSITE" id="PS51201"/>
    </source>
</evidence>
<evidence type="ECO:0000256" key="1">
    <source>
        <dbReference type="ARBA" id="ARBA00004127"/>
    </source>
</evidence>
<dbReference type="AlphaFoldDB" id="A0A2S0VW03"/>
<dbReference type="InterPro" id="IPR036291">
    <property type="entry name" value="NAD(P)-bd_dom_sf"/>
</dbReference>